<feature type="compositionally biased region" description="Low complexity" evidence="1">
    <location>
        <begin position="291"/>
        <end position="302"/>
    </location>
</feature>
<evidence type="ECO:0000256" key="1">
    <source>
        <dbReference type="SAM" id="MobiDB-lite"/>
    </source>
</evidence>
<keyword evidence="3" id="KW-1185">Reference proteome</keyword>
<dbReference type="SUPFAM" id="SSF81383">
    <property type="entry name" value="F-box domain"/>
    <property type="match status" value="1"/>
</dbReference>
<dbReference type="STRING" id="1382522.W6MNL8"/>
<accession>W6MNL8</accession>
<dbReference type="RefSeq" id="XP_022459865.1">
    <property type="nucleotide sequence ID" value="XM_022602309.1"/>
</dbReference>
<dbReference type="InterPro" id="IPR036047">
    <property type="entry name" value="F-box-like_dom_sf"/>
</dbReference>
<sequence length="640" mass="72391">MIASPPSSSETPQQTSYDFDKLHEFLPPYRSLLSPNTRYDYQTHQLLHDDSDFRLNIWPGPKGGKKNKIKMKYKSLLAPINDTRKKILSAATDSLSIRSFKSVITLRDPAQTGADTEPITFSSLPLEVGDVIFGFLQNDTKTLINCLYVNKRFNELAKTFLYRSPVLTSTYRVGQFVNVIMNDPYLATLVETLDLSQLAPGLSSEGEAENYNILVDLLNNRDEDDPASPLSDADRLAGDQDSLAGWRDWKFRDHPLYGRRSQWEAPKQDQSSQPTPTPSARSRSRSRRHSSIISSGNSIFSTGNYSSDSTDLLRSMSNTSTTKSEKKSGATAKSLKRSLKKALNIDHKQVNLIHSYAALYDQPIPSSHHRRSSGGIVGPSTSPRQVGETIRKGGSRPSSASFNPVRESRYRPSSLHQPFSSRHPLANKFLMNYCFSKDLPVGYVIHLIQECEHLKVLNLSNLSLSPDFEMRDYEFFDWCTGRGKIKTPLRTGIGLNYGSMLLEADKKVEEPKLPPVSKPVFLSDTVMREAKQGRPEHKKLMHSEILEAASKLEGLEEIHLCSLIWTSKKDIFRFINDSRSIQNGHLRVLDATDSGMARGLPWARRRSVKEWRRYIDDDESYHNQMSNFVNVLLETMGEDY</sequence>
<feature type="compositionally biased region" description="Polar residues" evidence="1">
    <location>
        <begin position="303"/>
        <end position="318"/>
    </location>
</feature>
<gene>
    <name evidence="2" type="ORF">KUCA_T00003852001</name>
</gene>
<dbReference type="HOGENOM" id="CLU_495401_0_0_1"/>
<dbReference type="AlphaFoldDB" id="W6MNL8"/>
<dbReference type="EMBL" id="HG793128">
    <property type="protein sequence ID" value="CDK27873.1"/>
    <property type="molecule type" value="Genomic_DNA"/>
</dbReference>
<reference evidence="2" key="2">
    <citation type="submission" date="2014-02" db="EMBL/GenBank/DDBJ databases">
        <title>Complete DNA sequence of /Kuraishia capsulata/ illustrates novel genomic features among budding yeasts (/Saccharomycotina/).</title>
        <authorList>
            <person name="Morales L."/>
            <person name="Noel B."/>
            <person name="Porcel B."/>
            <person name="Marcet-Houben M."/>
            <person name="Hullo M-F."/>
            <person name="Sacerdot C."/>
            <person name="Tekaia F."/>
            <person name="Leh-Louis V."/>
            <person name="Despons L."/>
            <person name="Khanna V."/>
            <person name="Aury J-M."/>
            <person name="Barbe V."/>
            <person name="Couloux A."/>
            <person name="Labadie K."/>
            <person name="Pelletier E."/>
            <person name="Souciet J-L."/>
            <person name="Boekhout T."/>
            <person name="Gabaldon T."/>
            <person name="Wincker P."/>
            <person name="Dujon B."/>
        </authorList>
    </citation>
    <scope>NUCLEOTIDE SEQUENCE</scope>
    <source>
        <strain evidence="2">CBS 1993</strain>
    </source>
</reference>
<organism evidence="2 3">
    <name type="scientific">Kuraishia capsulata CBS 1993</name>
    <dbReference type="NCBI Taxonomy" id="1382522"/>
    <lineage>
        <taxon>Eukaryota</taxon>
        <taxon>Fungi</taxon>
        <taxon>Dikarya</taxon>
        <taxon>Ascomycota</taxon>
        <taxon>Saccharomycotina</taxon>
        <taxon>Pichiomycetes</taxon>
        <taxon>Pichiales</taxon>
        <taxon>Pichiaceae</taxon>
        <taxon>Kuraishia</taxon>
    </lineage>
</organism>
<evidence type="ECO:0000313" key="2">
    <source>
        <dbReference type="EMBL" id="CDK27873.1"/>
    </source>
</evidence>
<feature type="compositionally biased region" description="Low complexity" evidence="1">
    <location>
        <begin position="271"/>
        <end position="281"/>
    </location>
</feature>
<name>W6MNL8_9ASCO</name>
<evidence type="ECO:0008006" key="4">
    <source>
        <dbReference type="Google" id="ProtNLM"/>
    </source>
</evidence>
<protein>
    <recommendedName>
        <fullName evidence="4">F-box domain-containing protein</fullName>
    </recommendedName>
</protein>
<reference evidence="2" key="1">
    <citation type="submission" date="2013-12" db="EMBL/GenBank/DDBJ databases">
        <authorList>
            <person name="Genoscope - CEA"/>
        </authorList>
    </citation>
    <scope>NUCLEOTIDE SEQUENCE</scope>
    <source>
        <strain evidence="2">CBS 1993</strain>
    </source>
</reference>
<feature type="region of interest" description="Disordered" evidence="1">
    <location>
        <begin position="260"/>
        <end position="333"/>
    </location>
</feature>
<feature type="region of interest" description="Disordered" evidence="1">
    <location>
        <begin position="364"/>
        <end position="406"/>
    </location>
</feature>
<dbReference type="Proteomes" id="UP000019384">
    <property type="component" value="Unassembled WGS sequence"/>
</dbReference>
<dbReference type="GeneID" id="34521253"/>
<evidence type="ECO:0000313" key="3">
    <source>
        <dbReference type="Proteomes" id="UP000019384"/>
    </source>
</evidence>
<proteinExistence type="predicted"/>
<dbReference type="OrthoDB" id="5351126at2759"/>